<dbReference type="InterPro" id="IPR047045">
    <property type="entry name" value="CobQ_N"/>
</dbReference>
<dbReference type="EMBL" id="CP032364">
    <property type="protein sequence ID" value="AYA99576.1"/>
    <property type="molecule type" value="Genomic_DNA"/>
</dbReference>
<organism evidence="5 6">
    <name type="scientific">Lachnoanaerobaculum umeaense</name>
    <dbReference type="NCBI Taxonomy" id="617123"/>
    <lineage>
        <taxon>Bacteria</taxon>
        <taxon>Bacillati</taxon>
        <taxon>Bacillota</taxon>
        <taxon>Clostridia</taxon>
        <taxon>Lachnospirales</taxon>
        <taxon>Lachnospiraceae</taxon>
        <taxon>Lachnoanaerobaculum</taxon>
    </lineage>
</organism>
<dbReference type="NCBIfam" id="TIGR00313">
    <property type="entry name" value="cobQ"/>
    <property type="match status" value="1"/>
</dbReference>
<proteinExistence type="inferred from homology"/>
<evidence type="ECO:0000313" key="6">
    <source>
        <dbReference type="Proteomes" id="UP000265562"/>
    </source>
</evidence>
<keyword evidence="6" id="KW-1185">Reference proteome</keyword>
<dbReference type="InterPro" id="IPR004459">
    <property type="entry name" value="CobQ_synth"/>
</dbReference>
<dbReference type="Gene3D" id="3.40.50.300">
    <property type="entry name" value="P-loop containing nucleotide triphosphate hydrolases"/>
    <property type="match status" value="1"/>
</dbReference>
<keyword evidence="3 4" id="KW-0315">Glutamine amidotransferase</keyword>
<gene>
    <name evidence="4" type="primary">cobQ</name>
    <name evidence="5" type="ORF">D4A81_06285</name>
</gene>
<comment type="similarity">
    <text evidence="4">Belongs to the CobB/CobQ family. CobQ subfamily.</text>
</comment>
<sequence length="502" mass="56079">MTKVVMVQGTMSNSGKSFLVAGLCRMFKRMGYKVAPFKSQNMALNSFITEDGMEIGRAQVMQAEAAGIKPSVEMNPILLKPTSNTGSQVVLNGKVYANMNASEYYKNKKAFIPYILQAYNKLCDQYDIIVIEGAGSPAEINLNENDIVNMGLAKLVNAPVILVADIDRGGVFASIYGTVALMDNDAKSRIKGIVINKFRGDKNLLIPGFEMLAEHFNKINVDIPILGVIPMTQIDIDDEDSLSEKLDTSKVDFCTDKINISVIRFPHISNFTDFNPLGRRRDVILKYISSPKEMDNADLVILPGTKNTLYDLRWLKSMGFNYDNLSKKNIIGICGGFQMLGNNLIDKFEVEEGGSETGLSLLNFNTIFAKEKTTRQIRTKIINFPDFMDNFDIPPISGYEIHMGSTTNASELYFTQSDITDNCGFVNMNVLGTYIHGIFENDDFVDALISGLVKKSNKKVILEENINDFDVYKQLQYDKLADLVEESLDINKLFNILDTQNI</sequence>
<comment type="function">
    <text evidence="4">Catalyzes amidations at positions B, D, E, and G on adenosylcobyrinic A,C-diamide. NH(2) groups are provided by glutamine, and one molecule of ATP is hydrogenolyzed for each amidation.</text>
</comment>
<dbReference type="InterPro" id="IPR027417">
    <property type="entry name" value="P-loop_NTPase"/>
</dbReference>
<dbReference type="Proteomes" id="UP000265562">
    <property type="component" value="Chromosome"/>
</dbReference>
<dbReference type="AlphaFoldDB" id="A0A385Q066"/>
<dbReference type="Gene3D" id="3.40.50.880">
    <property type="match status" value="1"/>
</dbReference>
<reference evidence="5 6" key="1">
    <citation type="submission" date="2018-09" db="EMBL/GenBank/DDBJ databases">
        <title>Genome sequencing of Lachnoanaerobaculum umeaense DSM 23576.</title>
        <authorList>
            <person name="Kook J.-K."/>
            <person name="Park S.-N."/>
            <person name="Lim Y.K."/>
        </authorList>
    </citation>
    <scope>NUCLEOTIDE SEQUENCE [LARGE SCALE GENOMIC DNA]</scope>
    <source>
        <strain evidence="6">DSM 23576 \ CCUG 58757</strain>
    </source>
</reference>
<dbReference type="CDD" id="cd01750">
    <property type="entry name" value="GATase1_CobQ"/>
    <property type="match status" value="1"/>
</dbReference>
<dbReference type="Pfam" id="PF01656">
    <property type="entry name" value="CbiA"/>
    <property type="match status" value="1"/>
</dbReference>
<dbReference type="CDD" id="cd05389">
    <property type="entry name" value="CobQ_N"/>
    <property type="match status" value="1"/>
</dbReference>
<dbReference type="Pfam" id="PF07685">
    <property type="entry name" value="GATase_3"/>
    <property type="match status" value="1"/>
</dbReference>
<dbReference type="GO" id="GO:0009236">
    <property type="term" value="P:cobalamin biosynthetic process"/>
    <property type="evidence" value="ECO:0007669"/>
    <property type="project" value="UniProtKB-UniRule"/>
</dbReference>
<protein>
    <recommendedName>
        <fullName evidence="4">Cobyric acid synthase</fullName>
    </recommendedName>
</protein>
<dbReference type="InterPro" id="IPR033949">
    <property type="entry name" value="CobQ_GATase1"/>
</dbReference>
<evidence type="ECO:0000256" key="2">
    <source>
        <dbReference type="ARBA" id="ARBA00022573"/>
    </source>
</evidence>
<dbReference type="UniPathway" id="UPA00148"/>
<dbReference type="PANTHER" id="PTHR21343:SF1">
    <property type="entry name" value="COBYRIC ACID SYNTHASE"/>
    <property type="match status" value="1"/>
</dbReference>
<dbReference type="OrthoDB" id="9808302at2"/>
<evidence type="ECO:0000256" key="4">
    <source>
        <dbReference type="HAMAP-Rule" id="MF_00028"/>
    </source>
</evidence>
<dbReference type="InterPro" id="IPR002586">
    <property type="entry name" value="CobQ/CobB/MinD/ParA_Nub-bd_dom"/>
</dbReference>
<dbReference type="InterPro" id="IPR011698">
    <property type="entry name" value="GATase_3"/>
</dbReference>
<dbReference type="SUPFAM" id="SSF52317">
    <property type="entry name" value="Class I glutamine amidotransferase-like"/>
    <property type="match status" value="1"/>
</dbReference>
<dbReference type="InterPro" id="IPR029062">
    <property type="entry name" value="Class_I_gatase-like"/>
</dbReference>
<feature type="active site" description="Nucleophile" evidence="4">
    <location>
        <position position="334"/>
    </location>
</feature>
<keyword evidence="2 4" id="KW-0169">Cobalamin biosynthesis</keyword>
<dbReference type="PROSITE" id="PS51274">
    <property type="entry name" value="GATASE_COBBQ"/>
    <property type="match status" value="1"/>
</dbReference>
<dbReference type="GO" id="GO:0015420">
    <property type="term" value="F:ABC-type vitamin B12 transporter activity"/>
    <property type="evidence" value="ECO:0007669"/>
    <property type="project" value="UniProtKB-UniRule"/>
</dbReference>
<dbReference type="NCBIfam" id="NF001989">
    <property type="entry name" value="PRK00784.1"/>
    <property type="match status" value="1"/>
</dbReference>
<evidence type="ECO:0000256" key="3">
    <source>
        <dbReference type="ARBA" id="ARBA00022962"/>
    </source>
</evidence>
<name>A0A385Q066_9FIRM</name>
<dbReference type="PANTHER" id="PTHR21343">
    <property type="entry name" value="DETHIOBIOTIN SYNTHETASE"/>
    <property type="match status" value="1"/>
</dbReference>
<dbReference type="KEGG" id="lua:D4A81_06285"/>
<dbReference type="GO" id="GO:0003824">
    <property type="term" value="F:catalytic activity"/>
    <property type="evidence" value="ECO:0007669"/>
    <property type="project" value="InterPro"/>
</dbReference>
<feature type="active site" evidence="4">
    <location>
        <position position="436"/>
    </location>
</feature>
<evidence type="ECO:0000256" key="1">
    <source>
        <dbReference type="ARBA" id="ARBA00004953"/>
    </source>
</evidence>
<comment type="pathway">
    <text evidence="1 4">Cofactor biosynthesis; adenosylcobalamin biosynthesis.</text>
</comment>
<dbReference type="HAMAP" id="MF_00028">
    <property type="entry name" value="CobQ"/>
    <property type="match status" value="1"/>
</dbReference>
<dbReference type="SUPFAM" id="SSF52540">
    <property type="entry name" value="P-loop containing nucleoside triphosphate hydrolases"/>
    <property type="match status" value="1"/>
</dbReference>
<evidence type="ECO:0000313" key="5">
    <source>
        <dbReference type="EMBL" id="AYA99576.1"/>
    </source>
</evidence>
<dbReference type="RefSeq" id="WP_111524864.1">
    <property type="nucleotide sequence ID" value="NZ_CP032364.1"/>
</dbReference>
<accession>A0A385Q066</accession>